<keyword evidence="7 9" id="KW-0234">DNA repair</keyword>
<evidence type="ECO:0000259" key="11">
    <source>
        <dbReference type="SMART" id="SM00481"/>
    </source>
</evidence>
<dbReference type="EMBL" id="CP028901">
    <property type="protein sequence ID" value="AWB33207.1"/>
    <property type="molecule type" value="Genomic_DNA"/>
</dbReference>
<dbReference type="NCBIfam" id="TIGR00594">
    <property type="entry name" value="polc"/>
    <property type="match status" value="1"/>
</dbReference>
<keyword evidence="1 9" id="KW-0963">Cytoplasm</keyword>
<keyword evidence="13" id="KW-1185">Reference proteome</keyword>
<reference evidence="12 13" key="1">
    <citation type="submission" date="2018-04" db="EMBL/GenBank/DDBJ databases">
        <title>Bordetella sp. HZ20 isolated from seawater.</title>
        <authorList>
            <person name="Sun C."/>
        </authorList>
    </citation>
    <scope>NUCLEOTIDE SEQUENCE [LARGE SCALE GENOMIC DNA]</scope>
    <source>
        <strain evidence="12 13">HZ20</strain>
    </source>
</reference>
<dbReference type="Gene3D" id="3.20.20.140">
    <property type="entry name" value="Metal-dependent hydrolases"/>
    <property type="match status" value="1"/>
</dbReference>
<dbReference type="GO" id="GO:0005737">
    <property type="term" value="C:cytoplasm"/>
    <property type="evidence" value="ECO:0007669"/>
    <property type="project" value="UniProtKB-SubCell"/>
</dbReference>
<dbReference type="CDD" id="cd04485">
    <property type="entry name" value="DnaE_OBF"/>
    <property type="match status" value="1"/>
</dbReference>
<dbReference type="RefSeq" id="WP_108620636.1">
    <property type="nucleotide sequence ID" value="NZ_CP028901.1"/>
</dbReference>
<dbReference type="Proteomes" id="UP000244571">
    <property type="component" value="Chromosome"/>
</dbReference>
<dbReference type="HAMAP" id="MF_01902">
    <property type="entry name" value="DNApol_error_prone"/>
    <property type="match status" value="1"/>
</dbReference>
<dbReference type="GO" id="GO:0008408">
    <property type="term" value="F:3'-5' exonuclease activity"/>
    <property type="evidence" value="ECO:0007669"/>
    <property type="project" value="InterPro"/>
</dbReference>
<evidence type="ECO:0000256" key="4">
    <source>
        <dbReference type="ARBA" id="ARBA00022705"/>
    </source>
</evidence>
<dbReference type="InterPro" id="IPR040982">
    <property type="entry name" value="DNA_pol3_finger"/>
</dbReference>
<dbReference type="InterPro" id="IPR016195">
    <property type="entry name" value="Pol/histidinol_Pase-like"/>
</dbReference>
<dbReference type="GO" id="GO:0006281">
    <property type="term" value="P:DNA repair"/>
    <property type="evidence" value="ECO:0007669"/>
    <property type="project" value="UniProtKB-UniRule"/>
</dbReference>
<dbReference type="Pfam" id="PF17657">
    <property type="entry name" value="DNA_pol3_finger"/>
    <property type="match status" value="1"/>
</dbReference>
<keyword evidence="3 9" id="KW-0548">Nucleotidyltransferase</keyword>
<dbReference type="InterPro" id="IPR004013">
    <property type="entry name" value="PHP_dom"/>
</dbReference>
<dbReference type="InterPro" id="IPR029460">
    <property type="entry name" value="DNAPol_HHH"/>
</dbReference>
<dbReference type="OrthoDB" id="9803237at2"/>
<feature type="domain" description="Polymerase/histidinol phosphatase N-terminal" evidence="11">
    <location>
        <begin position="11"/>
        <end position="78"/>
    </location>
</feature>
<dbReference type="PANTHER" id="PTHR32294">
    <property type="entry name" value="DNA POLYMERASE III SUBUNIT ALPHA"/>
    <property type="match status" value="1"/>
</dbReference>
<dbReference type="InterPro" id="IPR004805">
    <property type="entry name" value="DnaE2/DnaE/PolC"/>
</dbReference>
<evidence type="ECO:0000256" key="10">
    <source>
        <dbReference type="SAM" id="MobiDB-lite"/>
    </source>
</evidence>
<evidence type="ECO:0000256" key="9">
    <source>
        <dbReference type="HAMAP-Rule" id="MF_01902"/>
    </source>
</evidence>
<evidence type="ECO:0000256" key="6">
    <source>
        <dbReference type="ARBA" id="ARBA00022932"/>
    </source>
</evidence>
<dbReference type="Pfam" id="PF07733">
    <property type="entry name" value="DNA_pol3_alpha"/>
    <property type="match status" value="1"/>
</dbReference>
<protein>
    <recommendedName>
        <fullName evidence="9">Error-prone DNA polymerase</fullName>
        <ecNumber evidence="9">2.7.7.7</ecNumber>
    </recommendedName>
</protein>
<dbReference type="CDD" id="cd07434">
    <property type="entry name" value="PHP_PolIIIA_DnaE2"/>
    <property type="match status" value="1"/>
</dbReference>
<comment type="catalytic activity">
    <reaction evidence="8 9">
        <text>DNA(n) + a 2'-deoxyribonucleoside 5'-triphosphate = DNA(n+1) + diphosphate</text>
        <dbReference type="Rhea" id="RHEA:22508"/>
        <dbReference type="Rhea" id="RHEA-COMP:17339"/>
        <dbReference type="Rhea" id="RHEA-COMP:17340"/>
        <dbReference type="ChEBI" id="CHEBI:33019"/>
        <dbReference type="ChEBI" id="CHEBI:61560"/>
        <dbReference type="ChEBI" id="CHEBI:173112"/>
        <dbReference type="EC" id="2.7.7.7"/>
    </reaction>
</comment>
<dbReference type="EC" id="2.7.7.7" evidence="9"/>
<evidence type="ECO:0000256" key="7">
    <source>
        <dbReference type="ARBA" id="ARBA00023204"/>
    </source>
</evidence>
<proteinExistence type="inferred from homology"/>
<dbReference type="NCBIfam" id="NF004225">
    <property type="entry name" value="PRK05672.1"/>
    <property type="match status" value="1"/>
</dbReference>
<evidence type="ECO:0000256" key="5">
    <source>
        <dbReference type="ARBA" id="ARBA00022763"/>
    </source>
</evidence>
<keyword evidence="2 9" id="KW-0808">Transferase</keyword>
<dbReference type="Gene3D" id="1.10.150.870">
    <property type="match status" value="1"/>
</dbReference>
<comment type="function">
    <text evidence="9">DNA polymerase involved in damage-induced mutagenesis and translesion synthesis (TLS). It is not the major replicative DNA polymerase.</text>
</comment>
<sequence>MRPISSLPEYAELHCQSYFSFLTGTSAPEALVERAHALGYQALALTDECSMAGVVRAYSQARQHSLKLVIGSTFAVHARETGEHDVNGSGHAEPWRVTVLAMDHAGYAQLCQAISDARSRAGKGSYRMWIDDLDALQNCLAIVLPPPVNSLNALQAGLHCLVPRFESRLWVGQSLLLHASQSVWRARVQTIADDFGLPCVALGMVLMARRSEKPLQDVVTAIRLGKPVGECGYALTPNAEQHLRSKVRLAQLYPEQWLRATIDIAERCQFSLDSLRYEYPEEIVPSGYTPDVYLREQTWLGAQKRYPEGIPRAVHDQIRHELDLIAELGYACYFLTVYDVVRFARQAGILCQGRGSAANSAVCYCLGITEVDPVNGNLLFERFISRERNEPPDIDVDFEHQRREEVIQYIYARYGRDRAALTAVAITYRPRSALRDVGKALGVDRALIDHVAQSVAWWERSQALDTLHERLPGLIDPGLIDPGLLSQWMALSRALLGSVRHLSQHPGGFVLSQQRLSSLVPIEPASMPGRSVVQWDKDDLDTLGLMKVDVLALGMLSAIRRALALTAWRRGLPEFRMQDIARDDAATFEMISRAQTVGVFQIESRAQMSMLPRLRPACFYDLVIEVAIVRPGPIQGGMVHPFLRRRQGLEPVTYPSPDVQRVLERTLGVPIFQEQVMAIAMVAAGFTAGEADSLRRAMAAWRRKGGLEPFQDRLIGGLLANGYDPAFARAVYHQIEGFAEYGFPESHAASFAWLAYVSAWLKCHEPEAFLAALLNSQPMGFYTPSQLIQDARRQGVGVLPVDVQHSDWLCTLEYVSSPSPGGSRPAVRLGMNQVRGLQTQAAQRIGQARVQPGSYTHKVAFESVQSLALRAQLDRGALEQLAAAGALASLTGHRHHAMWEIADAPVRDSLLTRAVAMPDSVHARAGGPSAVVAADAVVAPAPDFIDPPTPLEDLVADYVQLGYTLGAHPVSYLRSGLAAVRYLSASQLTGRWHGQLSRACGLVVMRQRPPTANGVMFLTLEDETGNVNVILYPALVERERHMLLHARLLGVVGTWQAHDSTCHLLAGRLVDETPRLAALLSDKREQSGQQSEDAGRAVKPATFEVSRHGSSGAPSEGHSDDGASPGQSVKLSGATDSLRAFGNLRSPY</sequence>
<evidence type="ECO:0000256" key="1">
    <source>
        <dbReference type="ARBA" id="ARBA00022490"/>
    </source>
</evidence>
<dbReference type="InterPro" id="IPR011708">
    <property type="entry name" value="DNA_pol3_alpha_NTPase_dom"/>
</dbReference>
<evidence type="ECO:0000256" key="2">
    <source>
        <dbReference type="ARBA" id="ARBA00022679"/>
    </source>
</evidence>
<dbReference type="KEGG" id="boz:DBV39_05205"/>
<evidence type="ECO:0000313" key="13">
    <source>
        <dbReference type="Proteomes" id="UP000244571"/>
    </source>
</evidence>
<evidence type="ECO:0000256" key="3">
    <source>
        <dbReference type="ARBA" id="ARBA00022695"/>
    </source>
</evidence>
<dbReference type="PANTHER" id="PTHR32294:SF4">
    <property type="entry name" value="ERROR-PRONE DNA POLYMERASE"/>
    <property type="match status" value="1"/>
</dbReference>
<feature type="region of interest" description="Disordered" evidence="10">
    <location>
        <begin position="1082"/>
        <end position="1148"/>
    </location>
</feature>
<evidence type="ECO:0000313" key="12">
    <source>
        <dbReference type="EMBL" id="AWB33207.1"/>
    </source>
</evidence>
<dbReference type="GO" id="GO:0003887">
    <property type="term" value="F:DNA-directed DNA polymerase activity"/>
    <property type="evidence" value="ECO:0007669"/>
    <property type="project" value="UniProtKB-UniRule"/>
</dbReference>
<dbReference type="SUPFAM" id="SSF89550">
    <property type="entry name" value="PHP domain-like"/>
    <property type="match status" value="1"/>
</dbReference>
<comment type="subcellular location">
    <subcellularLocation>
        <location evidence="9">Cytoplasm</location>
    </subcellularLocation>
</comment>
<dbReference type="InterPro" id="IPR003141">
    <property type="entry name" value="Pol/His_phosphatase_N"/>
</dbReference>
<dbReference type="SMART" id="SM00481">
    <property type="entry name" value="POLIIIAc"/>
    <property type="match status" value="1"/>
</dbReference>
<gene>
    <name evidence="9" type="primary">dnaE2</name>
    <name evidence="12" type="ORF">DBV39_05205</name>
</gene>
<accession>A0A2R4XHB9</accession>
<organism evidence="12 13">
    <name type="scientific">Orrella marina</name>
    <dbReference type="NCBI Taxonomy" id="2163011"/>
    <lineage>
        <taxon>Bacteria</taxon>
        <taxon>Pseudomonadati</taxon>
        <taxon>Pseudomonadota</taxon>
        <taxon>Betaproteobacteria</taxon>
        <taxon>Burkholderiales</taxon>
        <taxon>Alcaligenaceae</taxon>
        <taxon>Orrella</taxon>
    </lineage>
</organism>
<keyword evidence="5 9" id="KW-0227">DNA damage</keyword>
<dbReference type="GO" id="GO:0006260">
    <property type="term" value="P:DNA replication"/>
    <property type="evidence" value="ECO:0007669"/>
    <property type="project" value="UniProtKB-KW"/>
</dbReference>
<dbReference type="Pfam" id="PF14579">
    <property type="entry name" value="HHH_6"/>
    <property type="match status" value="1"/>
</dbReference>
<dbReference type="Pfam" id="PF02811">
    <property type="entry name" value="PHP"/>
    <property type="match status" value="1"/>
</dbReference>
<keyword evidence="6 9" id="KW-0239">DNA-directed DNA polymerase</keyword>
<evidence type="ECO:0000256" key="8">
    <source>
        <dbReference type="ARBA" id="ARBA00049244"/>
    </source>
</evidence>
<keyword evidence="4 9" id="KW-0235">DNA replication</keyword>
<dbReference type="InterPro" id="IPR023073">
    <property type="entry name" value="DnaE2"/>
</dbReference>
<dbReference type="AlphaFoldDB" id="A0A2R4XHB9"/>
<name>A0A2R4XHB9_9BURK</name>
<comment type="similarity">
    <text evidence="9">Belongs to the DNA polymerase type-C family. DnaE2 subfamily.</text>
</comment>